<proteinExistence type="predicted"/>
<feature type="coiled-coil region" evidence="1">
    <location>
        <begin position="56"/>
        <end position="83"/>
    </location>
</feature>
<evidence type="ECO:0000256" key="1">
    <source>
        <dbReference type="SAM" id="Coils"/>
    </source>
</evidence>
<keyword evidence="3" id="KW-1185">Reference proteome</keyword>
<dbReference type="Proteomes" id="UP000469194">
    <property type="component" value="Unassembled WGS sequence"/>
</dbReference>
<dbReference type="RefSeq" id="WP_163232587.1">
    <property type="nucleotide sequence ID" value="NZ_WHZW01000024.1"/>
</dbReference>
<keyword evidence="1" id="KW-0175">Coiled coil</keyword>
<sequence length="86" mass="9108">MGILQDKQNILKGIANKAVEGARYAKNMHDVLAQLASEVNTQLAGSATGERAAFILNDAASELNDVASALREAESKMATYSNRLAS</sequence>
<gene>
    <name evidence="2" type="ORF">GFD25_10375</name>
</gene>
<evidence type="ECO:0000313" key="2">
    <source>
        <dbReference type="EMBL" id="NEG90379.1"/>
    </source>
</evidence>
<name>A0A6N9Z6P2_9BIFI</name>
<comment type="caution">
    <text evidence="2">The sequence shown here is derived from an EMBL/GenBank/DDBJ whole genome shotgun (WGS) entry which is preliminary data.</text>
</comment>
<evidence type="ECO:0000313" key="3">
    <source>
        <dbReference type="Proteomes" id="UP000469194"/>
    </source>
</evidence>
<dbReference type="AlphaFoldDB" id="A0A6N9Z6P2"/>
<protein>
    <submittedName>
        <fullName evidence="2">Uncharacterized protein</fullName>
    </submittedName>
</protein>
<dbReference type="EMBL" id="WHZW01000024">
    <property type="protein sequence ID" value="NEG90379.1"/>
    <property type="molecule type" value="Genomic_DNA"/>
</dbReference>
<reference evidence="2 3" key="1">
    <citation type="submission" date="2019-10" db="EMBL/GenBank/DDBJ databases">
        <title>Bifidobacterium from non-human primates.</title>
        <authorList>
            <person name="Modesto M."/>
        </authorList>
    </citation>
    <scope>NUCLEOTIDE SEQUENCE [LARGE SCALE GENOMIC DNA]</scope>
    <source>
        <strain evidence="2 3">TRE17</strain>
    </source>
</reference>
<organism evidence="2 3">
    <name type="scientific">Bifidobacterium aerophilum</name>
    <dbReference type="NCBI Taxonomy" id="1798155"/>
    <lineage>
        <taxon>Bacteria</taxon>
        <taxon>Bacillati</taxon>
        <taxon>Actinomycetota</taxon>
        <taxon>Actinomycetes</taxon>
        <taxon>Bifidobacteriales</taxon>
        <taxon>Bifidobacteriaceae</taxon>
        <taxon>Bifidobacterium</taxon>
    </lineage>
</organism>
<accession>A0A6N9Z6P2</accession>